<dbReference type="RefSeq" id="WP_139166677.1">
    <property type="nucleotide sequence ID" value="NZ_FNGE01000007.1"/>
</dbReference>
<organism evidence="2 3">
    <name type="scientific">Paracoccus chinensis</name>
    <dbReference type="NCBI Taxonomy" id="525640"/>
    <lineage>
        <taxon>Bacteria</taxon>
        <taxon>Pseudomonadati</taxon>
        <taxon>Pseudomonadota</taxon>
        <taxon>Alphaproteobacteria</taxon>
        <taxon>Rhodobacterales</taxon>
        <taxon>Paracoccaceae</taxon>
        <taxon>Paracoccus</taxon>
    </lineage>
</organism>
<evidence type="ECO:0000313" key="2">
    <source>
        <dbReference type="EMBL" id="SDL20164.1"/>
    </source>
</evidence>
<evidence type="ECO:0000256" key="1">
    <source>
        <dbReference type="SAM" id="SignalP"/>
    </source>
</evidence>
<keyword evidence="1" id="KW-0732">Signal</keyword>
<sequence>MIGRFTLIAVALAALSACGGGASGTVSDSEQVLIQKGTYVYDPNKRHAPVSLSGADLVGLEPR</sequence>
<feature type="signal peptide" evidence="1">
    <location>
        <begin position="1"/>
        <end position="22"/>
    </location>
</feature>
<reference evidence="3" key="1">
    <citation type="submission" date="2016-10" db="EMBL/GenBank/DDBJ databases">
        <authorList>
            <person name="Varghese N."/>
            <person name="Submissions S."/>
        </authorList>
    </citation>
    <scope>NUCLEOTIDE SEQUENCE [LARGE SCALE GENOMIC DNA]</scope>
    <source>
        <strain evidence="3">CGMCC 1.7655</strain>
    </source>
</reference>
<proteinExistence type="predicted"/>
<evidence type="ECO:0000313" key="3">
    <source>
        <dbReference type="Proteomes" id="UP000199555"/>
    </source>
</evidence>
<dbReference type="EMBL" id="FNGE01000007">
    <property type="protein sequence ID" value="SDL20164.1"/>
    <property type="molecule type" value="Genomic_DNA"/>
</dbReference>
<feature type="chain" id="PRO_5011793163" evidence="1">
    <location>
        <begin position="23"/>
        <end position="63"/>
    </location>
</feature>
<dbReference type="STRING" id="525640.SAMN04487971_107143"/>
<gene>
    <name evidence="2" type="ORF">SAMN04487971_107143</name>
</gene>
<dbReference type="AlphaFoldDB" id="A0A1G9I5L9"/>
<dbReference type="OrthoDB" id="7779012at2"/>
<protein>
    <submittedName>
        <fullName evidence="2">Uncharacterized protein</fullName>
    </submittedName>
</protein>
<dbReference type="Proteomes" id="UP000199555">
    <property type="component" value="Unassembled WGS sequence"/>
</dbReference>
<accession>A0A1G9I5L9</accession>
<name>A0A1G9I5L9_9RHOB</name>
<keyword evidence="3" id="KW-1185">Reference proteome</keyword>
<dbReference type="PROSITE" id="PS51257">
    <property type="entry name" value="PROKAR_LIPOPROTEIN"/>
    <property type="match status" value="1"/>
</dbReference>